<sequence length="338" mass="35250">MIPKATQWKKDRVSVLTDLLKKQDGVIGVIDVEGVPATAMLGMRETLRPKMVMTMAKKTLIRRAWKKAGLSEDELDTLLSGVTQPMLVQTDNLNAFQLFAELEKTRTGRAAKAGDVAPNDIIIPEGPTSFPPGPIVGEFNSVGIPAKIDKGKVSIVKTVTAVEQGQPISADLGMMLAKLEINPIEIGLILSGVIEGGVVMASEDLDLDLSGFTADVKSATSGAFNLACNIGWFTDQTVPVLISKAAGEAMAVAVEAGIHNEETMPILISRAHARMLAVAGQVDSSALDEELSGALGSAATVAAAAPVADEAPADEAVAEEAEDEDEGAEFGGLGDMFG</sequence>
<dbReference type="GO" id="GO:0070180">
    <property type="term" value="F:large ribosomal subunit rRNA binding"/>
    <property type="evidence" value="ECO:0007669"/>
    <property type="project" value="UniProtKB-UniRule"/>
</dbReference>
<keyword evidence="3 6" id="KW-0694">RNA-binding</keyword>
<comment type="subunit">
    <text evidence="6">Part of the 50S ribosomal subunit. Forms part of the ribosomal stalk which helps the ribosome interact with GTP-bound translation factors. Forms a heptameric L10(L12)2(L12)2(L12)2 complex, where L10 forms an elongated spine to which the L12 dimers bind in a sequential fashion.</text>
</comment>
<keyword evidence="5 6" id="KW-0687">Ribonucleoprotein</keyword>
<dbReference type="InterPro" id="IPR050323">
    <property type="entry name" value="Ribosomal_protein_uL10"/>
</dbReference>
<name>A0A075G347_9EURY</name>
<dbReference type="Pfam" id="PF00466">
    <property type="entry name" value="Ribosomal_L10"/>
    <property type="match status" value="1"/>
</dbReference>
<dbReference type="GO" id="GO:0022625">
    <property type="term" value="C:cytosolic large ribosomal subunit"/>
    <property type="evidence" value="ECO:0007669"/>
    <property type="project" value="TreeGrafter"/>
</dbReference>
<dbReference type="InterPro" id="IPR022909">
    <property type="entry name" value="Ribosomal_uL10_arc"/>
</dbReference>
<evidence type="ECO:0000256" key="4">
    <source>
        <dbReference type="ARBA" id="ARBA00022980"/>
    </source>
</evidence>
<protein>
    <recommendedName>
        <fullName evidence="6">Large ribosomal subunit protein uL10</fullName>
    </recommendedName>
    <alternativeName>
        <fullName evidence="6">Acidic ribosomal protein P0 homolog</fullName>
    </alternativeName>
</protein>
<dbReference type="Gene3D" id="3.30.70.1730">
    <property type="match status" value="1"/>
</dbReference>
<dbReference type="GO" id="GO:0002181">
    <property type="term" value="P:cytoplasmic translation"/>
    <property type="evidence" value="ECO:0007669"/>
    <property type="project" value="TreeGrafter"/>
</dbReference>
<comment type="function">
    <text evidence="6">Forms part of the ribosomal stalk, playing a central role in the interaction of the ribosome with GTP-bound translation factors.</text>
</comment>
<feature type="region of interest" description="Disordered" evidence="7">
    <location>
        <begin position="309"/>
        <end position="338"/>
    </location>
</feature>
<evidence type="ECO:0000256" key="6">
    <source>
        <dbReference type="HAMAP-Rule" id="MF_00280"/>
    </source>
</evidence>
<dbReference type="InterPro" id="IPR040637">
    <property type="entry name" value="Ribosomal_uL10-like_insert"/>
</dbReference>
<evidence type="ECO:0000313" key="9">
    <source>
        <dbReference type="EMBL" id="AIE96196.1"/>
    </source>
</evidence>
<dbReference type="AlphaFoldDB" id="A0A075G347"/>
<dbReference type="PANTHER" id="PTHR45699:SF3">
    <property type="entry name" value="LARGE RIBOSOMAL SUBUNIT PROTEIN UL10"/>
    <property type="match status" value="1"/>
</dbReference>
<dbReference type="GO" id="GO:0000027">
    <property type="term" value="P:ribosomal large subunit assembly"/>
    <property type="evidence" value="ECO:0007669"/>
    <property type="project" value="TreeGrafter"/>
</dbReference>
<evidence type="ECO:0000259" key="8">
    <source>
        <dbReference type="Pfam" id="PF17777"/>
    </source>
</evidence>
<dbReference type="InterPro" id="IPR001790">
    <property type="entry name" value="Ribosomal_uL10"/>
</dbReference>
<accession>A0A075G347</accession>
<dbReference type="EMBL" id="KF900472">
    <property type="protein sequence ID" value="AIE96196.1"/>
    <property type="molecule type" value="Genomic_DNA"/>
</dbReference>
<dbReference type="SUPFAM" id="SSF160369">
    <property type="entry name" value="Ribosomal protein L10-like"/>
    <property type="match status" value="1"/>
</dbReference>
<keyword evidence="2 6" id="KW-0699">rRNA-binding</keyword>
<dbReference type="GO" id="GO:0003735">
    <property type="term" value="F:structural constituent of ribosome"/>
    <property type="evidence" value="ECO:0007669"/>
    <property type="project" value="TreeGrafter"/>
</dbReference>
<feature type="compositionally biased region" description="Gly residues" evidence="7">
    <location>
        <begin position="329"/>
        <end position="338"/>
    </location>
</feature>
<dbReference type="Gene3D" id="6.10.140.760">
    <property type="match status" value="1"/>
</dbReference>
<keyword evidence="4 6" id="KW-0689">Ribosomal protein</keyword>
<evidence type="ECO:0000256" key="7">
    <source>
        <dbReference type="SAM" id="MobiDB-lite"/>
    </source>
</evidence>
<reference evidence="9" key="1">
    <citation type="journal article" date="2014" name="Genome Biol. Evol.">
        <title>Pangenome evidence for extensive interdomain horizontal transfer affecting lineage core and shell genes in uncultured planktonic thaumarchaeota and euryarchaeota.</title>
        <authorList>
            <person name="Deschamps P."/>
            <person name="Zivanovic Y."/>
            <person name="Moreira D."/>
            <person name="Rodriguez-Valera F."/>
            <person name="Lopez-Garcia P."/>
        </authorList>
    </citation>
    <scope>NUCLEOTIDE SEQUENCE</scope>
</reference>
<dbReference type="Gene3D" id="3.90.105.20">
    <property type="match status" value="1"/>
</dbReference>
<evidence type="ECO:0000256" key="2">
    <source>
        <dbReference type="ARBA" id="ARBA00022730"/>
    </source>
</evidence>
<evidence type="ECO:0000256" key="3">
    <source>
        <dbReference type="ARBA" id="ARBA00022884"/>
    </source>
</evidence>
<feature type="compositionally biased region" description="Acidic residues" evidence="7">
    <location>
        <begin position="311"/>
        <end position="328"/>
    </location>
</feature>
<evidence type="ECO:0000256" key="5">
    <source>
        <dbReference type="ARBA" id="ARBA00023274"/>
    </source>
</evidence>
<feature type="domain" description="Large ribosomal subunit protein uL10-like insertion" evidence="8">
    <location>
        <begin position="111"/>
        <end position="181"/>
    </location>
</feature>
<evidence type="ECO:0000256" key="1">
    <source>
        <dbReference type="ARBA" id="ARBA00008889"/>
    </source>
</evidence>
<gene>
    <name evidence="9" type="primary">RP-L10</name>
    <name evidence="6" type="synonym">rpl10</name>
    <name evidence="9" type="synonym">rplJ</name>
    <name evidence="6" type="synonym">rplP0</name>
</gene>
<organism evidence="9">
    <name type="scientific">uncultured marine group II/III euryarchaeote AD1000_74_G12</name>
    <dbReference type="NCBI Taxonomy" id="1457807"/>
    <lineage>
        <taxon>Archaea</taxon>
        <taxon>Methanobacteriati</taxon>
        <taxon>Methanobacteriota</taxon>
        <taxon>environmental samples</taxon>
    </lineage>
</organism>
<dbReference type="HAMAP" id="MF_00280">
    <property type="entry name" value="Ribosomal_uL10_arch"/>
    <property type="match status" value="1"/>
</dbReference>
<proteinExistence type="inferred from homology"/>
<comment type="similarity">
    <text evidence="1 6">Belongs to the universal ribosomal protein uL10 family.</text>
</comment>
<dbReference type="Pfam" id="PF17777">
    <property type="entry name" value="RL10P_insert"/>
    <property type="match status" value="1"/>
</dbReference>
<dbReference type="InterPro" id="IPR043141">
    <property type="entry name" value="Ribosomal_uL10-like_sf"/>
</dbReference>
<dbReference type="PANTHER" id="PTHR45699">
    <property type="entry name" value="60S ACIDIC RIBOSOMAL PROTEIN P0"/>
    <property type="match status" value="1"/>
</dbReference>
<dbReference type="InterPro" id="IPR043164">
    <property type="entry name" value="Ribosomal_uL10-like_insert_sf"/>
</dbReference>